<keyword evidence="2" id="KW-0472">Membrane</keyword>
<organism evidence="4 5">
    <name type="scientific">Volvox reticuliferus</name>
    <dbReference type="NCBI Taxonomy" id="1737510"/>
    <lineage>
        <taxon>Eukaryota</taxon>
        <taxon>Viridiplantae</taxon>
        <taxon>Chlorophyta</taxon>
        <taxon>core chlorophytes</taxon>
        <taxon>Chlorophyceae</taxon>
        <taxon>CS clade</taxon>
        <taxon>Chlamydomonadales</taxon>
        <taxon>Volvocaceae</taxon>
        <taxon>Volvox</taxon>
    </lineage>
</organism>
<dbReference type="AlphaFoldDB" id="A0A8J4GKJ4"/>
<evidence type="ECO:0000313" key="4">
    <source>
        <dbReference type="EMBL" id="GIM09773.1"/>
    </source>
</evidence>
<dbReference type="Proteomes" id="UP000722791">
    <property type="component" value="Unassembled WGS sequence"/>
</dbReference>
<evidence type="ECO:0000259" key="3">
    <source>
        <dbReference type="PROSITE" id="PS51778"/>
    </source>
</evidence>
<evidence type="ECO:0000313" key="5">
    <source>
        <dbReference type="Proteomes" id="UP000722791"/>
    </source>
</evidence>
<protein>
    <recommendedName>
        <fullName evidence="3">VASt domain-containing protein</fullName>
    </recommendedName>
</protein>
<evidence type="ECO:0000256" key="1">
    <source>
        <dbReference type="ARBA" id="ARBA00004370"/>
    </source>
</evidence>
<comment type="subcellular location">
    <subcellularLocation>
        <location evidence="1">Membrane</location>
    </subcellularLocation>
</comment>
<reference evidence="4" key="1">
    <citation type="journal article" date="2021" name="Proc. Natl. Acad. Sci. U.S.A.">
        <title>Three genomes in the algal genus Volvox reveal the fate of a haploid sex-determining region after a transition to homothallism.</title>
        <authorList>
            <person name="Yamamoto K."/>
            <person name="Hamaji T."/>
            <person name="Kawai-Toyooka H."/>
            <person name="Matsuzaki R."/>
            <person name="Takahashi F."/>
            <person name="Nishimura Y."/>
            <person name="Kawachi M."/>
            <person name="Noguchi H."/>
            <person name="Minakuchi Y."/>
            <person name="Umen J.G."/>
            <person name="Toyoda A."/>
            <person name="Nozaki H."/>
        </authorList>
    </citation>
    <scope>NUCLEOTIDE SEQUENCE</scope>
    <source>
        <strain evidence="4">NIES-3785</strain>
    </source>
</reference>
<feature type="domain" description="VASt" evidence="3">
    <location>
        <begin position="16"/>
        <end position="187"/>
    </location>
</feature>
<evidence type="ECO:0000256" key="2">
    <source>
        <dbReference type="ARBA" id="ARBA00023136"/>
    </source>
</evidence>
<proteinExistence type="predicted"/>
<dbReference type="GO" id="GO:0016020">
    <property type="term" value="C:membrane"/>
    <property type="evidence" value="ECO:0007669"/>
    <property type="project" value="UniProtKB-SubCell"/>
</dbReference>
<comment type="caution">
    <text evidence="4">The sequence shown here is derived from an EMBL/GenBank/DDBJ whole genome shotgun (WGS) entry which is preliminary data.</text>
</comment>
<accession>A0A8J4GKJ4</accession>
<dbReference type="Pfam" id="PF16016">
    <property type="entry name" value="VASt"/>
    <property type="match status" value="1"/>
</dbReference>
<name>A0A8J4GKJ4_9CHLO</name>
<dbReference type="PROSITE" id="PS51778">
    <property type="entry name" value="VAST"/>
    <property type="match status" value="1"/>
</dbReference>
<gene>
    <name evidence="4" type="ORF">Vretimale_13590</name>
</gene>
<sequence>MGRPAVPLDTIWPNGSDPKTLVCVRAQCSVANLFNTVFGEPDLTEQLHKQRGDTELVETPWYPTKDALPPQLYTWQVTDPPNKPSATLRHRKVRFESPPTALAAKPFQNEESQVVTELYPDTLYVVEAVSSTSAPYGDKFNVYFRYIFRADSGPSSSALHLLFHVEWLPAMNRMMRPVVGKAVDGEQGIGEMGRGNVIAKHKATWHGASPHPLLAGSHQPPAPPFPSRQHPTTVNDPHFAIRWR</sequence>
<dbReference type="EMBL" id="BNCQ01000032">
    <property type="protein sequence ID" value="GIM09773.1"/>
    <property type="molecule type" value="Genomic_DNA"/>
</dbReference>
<dbReference type="InterPro" id="IPR031968">
    <property type="entry name" value="VASt"/>
</dbReference>